<reference evidence="6 7" key="1">
    <citation type="submission" date="2018-09" db="EMBL/GenBank/DDBJ databases">
        <title>Discovery and Ecogenomic Context for Candidatus Cryosericales, a Global Caldiserica Order Active in Thawing Permafrost.</title>
        <authorList>
            <person name="Martinez M.A."/>
            <person name="Woodcroft B.J."/>
            <person name="Ignacio Espinoza J.C."/>
            <person name="Zayed A."/>
            <person name="Singleton C.M."/>
            <person name="Boyd J."/>
            <person name="Li Y.-F."/>
            <person name="Purvine S."/>
            <person name="Maughan H."/>
            <person name="Hodgkins S.B."/>
            <person name="Anderson D."/>
            <person name="Sederholm M."/>
            <person name="Temperton B."/>
            <person name="Saleska S.R."/>
            <person name="Tyson G.W."/>
            <person name="Rich V.I."/>
        </authorList>
    </citation>
    <scope>NUCLEOTIDE SEQUENCE [LARGE SCALE GENOMIC DNA]</scope>
    <source>
        <strain evidence="6 7">SMC5</strain>
    </source>
</reference>
<dbReference type="PANTHER" id="PTHR43317:SF1">
    <property type="entry name" value="THERMOSPERMINE SYNTHASE ACAULIS5"/>
    <property type="match status" value="1"/>
</dbReference>
<keyword evidence="3 4" id="KW-0620">Polyamine biosynthesis</keyword>
<dbReference type="InterPro" id="IPR030374">
    <property type="entry name" value="PABS"/>
</dbReference>
<evidence type="ECO:0000256" key="3">
    <source>
        <dbReference type="ARBA" id="ARBA00023115"/>
    </source>
</evidence>
<dbReference type="PANTHER" id="PTHR43317">
    <property type="entry name" value="THERMOSPERMINE SYNTHASE ACAULIS5"/>
    <property type="match status" value="1"/>
</dbReference>
<evidence type="ECO:0000256" key="4">
    <source>
        <dbReference type="PROSITE-ProRule" id="PRU00354"/>
    </source>
</evidence>
<proteinExistence type="inferred from homology"/>
<name>A0A398DVQ3_9BACT</name>
<feature type="non-terminal residue" evidence="6">
    <location>
        <position position="42"/>
    </location>
</feature>
<gene>
    <name evidence="6" type="ORF">SMC5_00160</name>
</gene>
<evidence type="ECO:0000313" key="7">
    <source>
        <dbReference type="Proteomes" id="UP000266489"/>
    </source>
</evidence>
<comment type="caution">
    <text evidence="6">The sequence shown here is derived from an EMBL/GenBank/DDBJ whole genome shotgun (WGS) entry which is preliminary data.</text>
</comment>
<dbReference type="Gene3D" id="3.40.50.150">
    <property type="entry name" value="Vaccinia Virus protein VP39"/>
    <property type="match status" value="1"/>
</dbReference>
<protein>
    <submittedName>
        <fullName evidence="6">Spermidine synthase</fullName>
    </submittedName>
</protein>
<evidence type="ECO:0000259" key="5">
    <source>
        <dbReference type="PROSITE" id="PS51006"/>
    </source>
</evidence>
<evidence type="ECO:0000256" key="1">
    <source>
        <dbReference type="ARBA" id="ARBA00007867"/>
    </source>
</evidence>
<sequence>DGDCQSSVKDEYIYHECLNEPAMVCHPDPRRVLVVGGGEGAS</sequence>
<dbReference type="EMBL" id="QXIU01000005">
    <property type="protein sequence ID" value="RIE15977.1"/>
    <property type="molecule type" value="Genomic_DNA"/>
</dbReference>
<dbReference type="GO" id="GO:0016740">
    <property type="term" value="F:transferase activity"/>
    <property type="evidence" value="ECO:0007669"/>
    <property type="project" value="UniProtKB-UniRule"/>
</dbReference>
<evidence type="ECO:0000313" key="6">
    <source>
        <dbReference type="EMBL" id="RIE15977.1"/>
    </source>
</evidence>
<dbReference type="GO" id="GO:0006596">
    <property type="term" value="P:polyamine biosynthetic process"/>
    <property type="evidence" value="ECO:0007669"/>
    <property type="project" value="UniProtKB-UniRule"/>
</dbReference>
<dbReference type="Pfam" id="PF01564">
    <property type="entry name" value="Spermine_synth"/>
    <property type="match status" value="1"/>
</dbReference>
<comment type="similarity">
    <text evidence="1">Belongs to the spermidine/spermine synthase family.</text>
</comment>
<organism evidence="6 7">
    <name type="scientific">Candidatus Cryosericum odellii</name>
    <dbReference type="NCBI Taxonomy" id="2290917"/>
    <lineage>
        <taxon>Bacteria</taxon>
        <taxon>Pseudomonadati</taxon>
        <taxon>Caldisericota/Cryosericota group</taxon>
        <taxon>Candidatus Cryosericota</taxon>
        <taxon>Candidatus Cryosericia</taxon>
        <taxon>Candidatus Cryosericales</taxon>
        <taxon>Candidatus Cryosericaceae</taxon>
        <taxon>Candidatus Cryosericum</taxon>
    </lineage>
</organism>
<dbReference type="InterPro" id="IPR029063">
    <property type="entry name" value="SAM-dependent_MTases_sf"/>
</dbReference>
<feature type="domain" description="PABS" evidence="5">
    <location>
        <begin position="1"/>
        <end position="42"/>
    </location>
</feature>
<dbReference type="Proteomes" id="UP000266489">
    <property type="component" value="Unassembled WGS sequence"/>
</dbReference>
<feature type="non-terminal residue" evidence="6">
    <location>
        <position position="1"/>
    </location>
</feature>
<comment type="caution">
    <text evidence="4">Lacks conserved residue(s) required for the propagation of feature annotation.</text>
</comment>
<evidence type="ECO:0000256" key="2">
    <source>
        <dbReference type="ARBA" id="ARBA00022679"/>
    </source>
</evidence>
<accession>A0A398DVQ3</accession>
<dbReference type="AlphaFoldDB" id="A0A398DVQ3"/>
<keyword evidence="2 4" id="KW-0808">Transferase</keyword>
<dbReference type="SUPFAM" id="SSF53335">
    <property type="entry name" value="S-adenosyl-L-methionine-dependent methyltransferases"/>
    <property type="match status" value="1"/>
</dbReference>
<dbReference type="PROSITE" id="PS51006">
    <property type="entry name" value="PABS_2"/>
    <property type="match status" value="1"/>
</dbReference>